<evidence type="ECO:0000256" key="2">
    <source>
        <dbReference type="ARBA" id="ARBA00005092"/>
    </source>
</evidence>
<proteinExistence type="inferred from homology"/>
<evidence type="ECO:0000256" key="6">
    <source>
        <dbReference type="ARBA" id="ARBA00022793"/>
    </source>
</evidence>
<dbReference type="Pfam" id="PF01977">
    <property type="entry name" value="UbiD"/>
    <property type="match status" value="1"/>
</dbReference>
<dbReference type="GO" id="GO:0005737">
    <property type="term" value="C:cytoplasm"/>
    <property type="evidence" value="ECO:0007669"/>
    <property type="project" value="TreeGrafter"/>
</dbReference>
<feature type="domain" description="3-octaprenyl-4-hydroxybenzoate carboxy-lyase-like C-terminal" evidence="15">
    <location>
        <begin position="275"/>
        <end position="395"/>
    </location>
</feature>
<comment type="pathway">
    <text evidence="2">Isoprenoid biosynthesis; isopentenyl diphosphate biosynthesis via mevalonate pathway.</text>
</comment>
<evidence type="ECO:0000256" key="3">
    <source>
        <dbReference type="ARBA" id="ARBA00010021"/>
    </source>
</evidence>
<dbReference type="GO" id="GO:0008299">
    <property type="term" value="P:isoprenoid biosynthetic process"/>
    <property type="evidence" value="ECO:0007669"/>
    <property type="project" value="UniProtKB-KW"/>
</dbReference>
<dbReference type="InterPro" id="IPR049381">
    <property type="entry name" value="UbiD-like_C"/>
</dbReference>
<keyword evidence="4" id="KW-0285">Flavoprotein</keyword>
<dbReference type="InterPro" id="IPR002830">
    <property type="entry name" value="UbiD"/>
</dbReference>
<dbReference type="Pfam" id="PF20696">
    <property type="entry name" value="UbiD_C"/>
    <property type="match status" value="1"/>
</dbReference>
<dbReference type="SUPFAM" id="SSF50475">
    <property type="entry name" value="FMN-binding split barrel"/>
    <property type="match status" value="1"/>
</dbReference>
<evidence type="ECO:0000259" key="14">
    <source>
        <dbReference type="Pfam" id="PF01977"/>
    </source>
</evidence>
<evidence type="ECO:0000256" key="13">
    <source>
        <dbReference type="ARBA" id="ARBA00049936"/>
    </source>
</evidence>
<comment type="cofactor">
    <cofactor evidence="13">
        <name>prenylated FMN</name>
        <dbReference type="ChEBI" id="CHEBI:87746"/>
    </cofactor>
</comment>
<comment type="similarity">
    <text evidence="3">Belongs to the UbiD family.</text>
</comment>
<keyword evidence="7" id="KW-0464">Manganese</keyword>
<dbReference type="AlphaFoldDB" id="A0A7C4S656"/>
<keyword evidence="8" id="KW-0414">Isoprene biosynthesis</keyword>
<accession>A0A7C4S656</accession>
<dbReference type="InterPro" id="IPR048304">
    <property type="entry name" value="UbiD_Rift_dom"/>
</dbReference>
<comment type="caution">
    <text evidence="17">The sequence shown here is derived from an EMBL/GenBank/DDBJ whole genome shotgun (WGS) entry which is preliminary data.</text>
</comment>
<dbReference type="EMBL" id="DTAK01000048">
    <property type="protein sequence ID" value="HGU59810.1"/>
    <property type="molecule type" value="Genomic_DNA"/>
</dbReference>
<dbReference type="GO" id="GO:0016831">
    <property type="term" value="F:carboxy-lyase activity"/>
    <property type="evidence" value="ECO:0007669"/>
    <property type="project" value="UniProtKB-KW"/>
</dbReference>
<evidence type="ECO:0000256" key="8">
    <source>
        <dbReference type="ARBA" id="ARBA00023229"/>
    </source>
</evidence>
<dbReference type="EC" id="4.1.1.126" evidence="11"/>
<evidence type="ECO:0000256" key="12">
    <source>
        <dbReference type="ARBA" id="ARBA00049754"/>
    </source>
</evidence>
<evidence type="ECO:0000259" key="15">
    <source>
        <dbReference type="Pfam" id="PF20696"/>
    </source>
</evidence>
<evidence type="ECO:0000313" key="17">
    <source>
        <dbReference type="EMBL" id="HGU59810.1"/>
    </source>
</evidence>
<organism evidence="17">
    <name type="scientific">Geoglobus ahangari</name>
    <dbReference type="NCBI Taxonomy" id="113653"/>
    <lineage>
        <taxon>Archaea</taxon>
        <taxon>Methanobacteriati</taxon>
        <taxon>Methanobacteriota</taxon>
        <taxon>Archaeoglobi</taxon>
        <taxon>Archaeoglobales</taxon>
        <taxon>Archaeoglobaceae</taxon>
        <taxon>Geoglobus</taxon>
    </lineage>
</organism>
<evidence type="ECO:0000256" key="11">
    <source>
        <dbReference type="ARBA" id="ARBA00049727"/>
    </source>
</evidence>
<dbReference type="FunFam" id="3.40.1670.10:FF:000003">
    <property type="entry name" value="Phenolic acid decarboxylase"/>
    <property type="match status" value="1"/>
</dbReference>
<dbReference type="PANTHER" id="PTHR30108">
    <property type="entry name" value="3-OCTAPRENYL-4-HYDROXYBENZOATE CARBOXY-LYASE-RELATED"/>
    <property type="match status" value="1"/>
</dbReference>
<feature type="domain" description="3-octaprenyl-4-hydroxybenzoate carboxy-lyase-like Rift-related" evidence="14">
    <location>
        <begin position="93"/>
        <end position="269"/>
    </location>
</feature>
<comment type="catalytic activity">
    <reaction evidence="9">
        <text>(2E)-3-methyl-5-phosphooxypent-2-enoate + H(+) = isopentenyl phosphate + CO2</text>
        <dbReference type="Rhea" id="RHEA:78971"/>
        <dbReference type="ChEBI" id="CHEBI:15378"/>
        <dbReference type="ChEBI" id="CHEBI:16526"/>
        <dbReference type="ChEBI" id="CHEBI:65078"/>
        <dbReference type="ChEBI" id="CHEBI:229665"/>
        <dbReference type="EC" id="4.1.1.126"/>
    </reaction>
    <physiologicalReaction direction="left-to-right" evidence="9">
        <dbReference type="Rhea" id="RHEA:78972"/>
    </physiologicalReaction>
</comment>
<reference evidence="17" key="1">
    <citation type="journal article" date="2020" name="mSystems">
        <title>Genome- and Community-Level Interaction Insights into Carbon Utilization and Element Cycling Functions of Hydrothermarchaeota in Hydrothermal Sediment.</title>
        <authorList>
            <person name="Zhou Z."/>
            <person name="Liu Y."/>
            <person name="Xu W."/>
            <person name="Pan J."/>
            <person name="Luo Z.H."/>
            <person name="Li M."/>
        </authorList>
    </citation>
    <scope>NUCLEOTIDE SEQUENCE [LARGE SCALE GENOMIC DNA]</scope>
    <source>
        <strain evidence="18">SpSt-10</strain>
        <strain evidence="17">SpSt-62</strain>
        <strain evidence="16">SpSt-97</strain>
    </source>
</reference>
<dbReference type="EMBL" id="DTPI01000022">
    <property type="protein sequence ID" value="HGE66106.1"/>
    <property type="molecule type" value="Genomic_DNA"/>
</dbReference>
<protein>
    <recommendedName>
        <fullName evidence="12">Anhydromevalonate phosphate decarboxylase</fullName>
        <ecNumber evidence="11">4.1.1.126</ecNumber>
    </recommendedName>
</protein>
<evidence type="ECO:0000256" key="1">
    <source>
        <dbReference type="ARBA" id="ARBA00001936"/>
    </source>
</evidence>
<keyword evidence="6" id="KW-0456">Lyase</keyword>
<evidence type="ECO:0000313" key="18">
    <source>
        <dbReference type="EMBL" id="HHF48622.1"/>
    </source>
</evidence>
<dbReference type="PANTHER" id="PTHR30108:SF21">
    <property type="entry name" value="4-HYDROXYBENZOATE DECARBOXYLASE"/>
    <property type="match status" value="1"/>
</dbReference>
<name>A0A7C4S656_9EURY</name>
<evidence type="ECO:0000256" key="10">
    <source>
        <dbReference type="ARBA" id="ARBA00049583"/>
    </source>
</evidence>
<comment type="function">
    <text evidence="10">Catalyzes the conversion of trans-anhydromevalonate 5-phosphate (tAHMP) into isopentenyl phosphate. Involved in the archaeal mevalonate (MVA) pathway, which provides fundamental precursors for isoprenoid biosynthesis, such as isopentenyl diphosphate (IPP) and dimethylallyl diphosphate (DMAPP).</text>
</comment>
<keyword evidence="6" id="KW-0210">Decarboxylase</keyword>
<evidence type="ECO:0000313" key="16">
    <source>
        <dbReference type="EMBL" id="HGE66106.1"/>
    </source>
</evidence>
<gene>
    <name evidence="18" type="ORF">ENL48_05655</name>
    <name evidence="17" type="ORF">ENT89_06655</name>
    <name evidence="16" type="ORF">ENX77_03120</name>
</gene>
<dbReference type="EMBL" id="DRUC01000087">
    <property type="protein sequence ID" value="HHF48622.1"/>
    <property type="molecule type" value="Genomic_DNA"/>
</dbReference>
<evidence type="ECO:0000256" key="9">
    <source>
        <dbReference type="ARBA" id="ARBA00049054"/>
    </source>
</evidence>
<evidence type="ECO:0000256" key="7">
    <source>
        <dbReference type="ARBA" id="ARBA00023211"/>
    </source>
</evidence>
<keyword evidence="5" id="KW-0288">FMN</keyword>
<dbReference type="NCBIfam" id="TIGR00148">
    <property type="entry name" value="UbiD family decarboxylase"/>
    <property type="match status" value="1"/>
</dbReference>
<evidence type="ECO:0000256" key="5">
    <source>
        <dbReference type="ARBA" id="ARBA00022643"/>
    </source>
</evidence>
<comment type="cofactor">
    <cofactor evidence="1">
        <name>Mn(2+)</name>
        <dbReference type="ChEBI" id="CHEBI:29035"/>
    </cofactor>
</comment>
<evidence type="ECO:0000256" key="4">
    <source>
        <dbReference type="ARBA" id="ARBA00022630"/>
    </source>
</evidence>
<dbReference type="Gene3D" id="3.40.1670.10">
    <property type="entry name" value="UbiD C-terminal domain-like"/>
    <property type="match status" value="1"/>
</dbReference>
<dbReference type="SUPFAM" id="SSF143968">
    <property type="entry name" value="UbiD C-terminal domain-like"/>
    <property type="match status" value="1"/>
</dbReference>
<sequence length="407" mass="46426">MNFRDAMNIVDYRVYDEEIRHDEIVDFIRRNKLEKTPVILNVEGKRVATNFLSTRELLCKYLGVDVKELAKYLSQVMYSGEIEIKEGDYQRLRDLNDLPIPKYFKDDAGRYITSGIVIVGEGKDFENYNASFHRMLLLDEKRLAARLVPPRHTYLRWKEAVEKGEDLEIAVVITPHPLFMLAAATRVEWGKEFRYAASLMGKLEVIEFDGIYCPESEIVIRGRITAEMVDEGPFVDITGTYDIVRKAPVIDIDKIYAKEDFIFYSITPAGYEHQILMGVPFEPEIYKAVAKVCNVKNVIMTLGGRHYLHAVVQIESVTEGDGKNAIMAAFAAHPSLKHVVVVDEDIDIYNPEDVEYAIATRFQADRDLVIVTNVRGSSLDPSARDNITAKMGIDATIKGDKKRYRRV</sequence>